<feature type="transmembrane region" description="Helical" evidence="7">
    <location>
        <begin position="193"/>
        <end position="212"/>
    </location>
</feature>
<dbReference type="InterPro" id="IPR020846">
    <property type="entry name" value="MFS_dom"/>
</dbReference>
<dbReference type="CDD" id="cd17502">
    <property type="entry name" value="MFS_Azr1_MDR_like"/>
    <property type="match status" value="1"/>
</dbReference>
<proteinExistence type="predicted"/>
<feature type="compositionally biased region" description="Polar residues" evidence="6">
    <location>
        <begin position="1"/>
        <end position="17"/>
    </location>
</feature>
<dbReference type="SUPFAM" id="SSF103473">
    <property type="entry name" value="MFS general substrate transporter"/>
    <property type="match status" value="2"/>
</dbReference>
<feature type="transmembrane region" description="Helical" evidence="7">
    <location>
        <begin position="132"/>
        <end position="151"/>
    </location>
</feature>
<dbReference type="PRINTS" id="PR01036">
    <property type="entry name" value="TCRTETB"/>
</dbReference>
<feature type="transmembrane region" description="Helical" evidence="7">
    <location>
        <begin position="259"/>
        <end position="279"/>
    </location>
</feature>
<keyword evidence="3 7" id="KW-0812">Transmembrane</keyword>
<feature type="transmembrane region" description="Helical" evidence="7">
    <location>
        <begin position="157"/>
        <end position="181"/>
    </location>
</feature>
<feature type="transmembrane region" description="Helical" evidence="7">
    <location>
        <begin position="421"/>
        <end position="443"/>
    </location>
</feature>
<comment type="caution">
    <text evidence="9">The sequence shown here is derived from an EMBL/GenBank/DDBJ whole genome shotgun (WGS) entry which is preliminary data.</text>
</comment>
<keyword evidence="5 7" id="KW-0472">Membrane</keyword>
<name>A0A8H7Q1J3_9FUNG</name>
<dbReference type="PROSITE" id="PS50850">
    <property type="entry name" value="MFS"/>
    <property type="match status" value="1"/>
</dbReference>
<dbReference type="Gene3D" id="1.20.1250.20">
    <property type="entry name" value="MFS general substrate transporter like domains"/>
    <property type="match status" value="2"/>
</dbReference>
<feature type="transmembrane region" description="Helical" evidence="7">
    <location>
        <begin position="455"/>
        <end position="479"/>
    </location>
</feature>
<dbReference type="Pfam" id="PF07690">
    <property type="entry name" value="MFS_1"/>
    <property type="match status" value="1"/>
</dbReference>
<feature type="domain" description="Major facilitator superfamily (MFS) profile" evidence="8">
    <location>
        <begin position="67"/>
        <end position="555"/>
    </location>
</feature>
<reference evidence="9" key="1">
    <citation type="submission" date="2020-12" db="EMBL/GenBank/DDBJ databases">
        <title>Metabolic potential, ecology and presence of endohyphal bacteria is reflected in genomic diversity of Mucoromycotina.</title>
        <authorList>
            <person name="Muszewska A."/>
            <person name="Okrasinska A."/>
            <person name="Steczkiewicz K."/>
            <person name="Drgas O."/>
            <person name="Orlowska M."/>
            <person name="Perlinska-Lenart U."/>
            <person name="Aleksandrzak-Piekarczyk T."/>
            <person name="Szatraj K."/>
            <person name="Zielenkiewicz U."/>
            <person name="Pilsyk S."/>
            <person name="Malc E."/>
            <person name="Mieczkowski P."/>
            <person name="Kruszewska J.S."/>
            <person name="Biernat P."/>
            <person name="Pawlowska J."/>
        </authorList>
    </citation>
    <scope>NUCLEOTIDE SEQUENCE</scope>
    <source>
        <strain evidence="9">WA0000051536</strain>
    </source>
</reference>
<dbReference type="AlphaFoldDB" id="A0A8H7Q1J3"/>
<feature type="transmembrane region" description="Helical" evidence="7">
    <location>
        <begin position="532"/>
        <end position="555"/>
    </location>
</feature>
<feature type="transmembrane region" description="Helical" evidence="7">
    <location>
        <begin position="395"/>
        <end position="415"/>
    </location>
</feature>
<feature type="non-terminal residue" evidence="9">
    <location>
        <position position="1"/>
    </location>
</feature>
<dbReference type="GO" id="GO:0005886">
    <property type="term" value="C:plasma membrane"/>
    <property type="evidence" value="ECO:0007669"/>
    <property type="project" value="TreeGrafter"/>
</dbReference>
<dbReference type="GO" id="GO:0012505">
    <property type="term" value="C:endomembrane system"/>
    <property type="evidence" value="ECO:0007669"/>
    <property type="project" value="UniProtKB-SubCell"/>
</dbReference>
<dbReference type="PANTHER" id="PTHR23501:SF191">
    <property type="entry name" value="VACUOLAR BASIC AMINO ACID TRANSPORTER 4"/>
    <property type="match status" value="1"/>
</dbReference>
<feature type="transmembrane region" description="Helical" evidence="7">
    <location>
        <begin position="63"/>
        <end position="82"/>
    </location>
</feature>
<evidence type="ECO:0000313" key="9">
    <source>
        <dbReference type="EMBL" id="KAG2184091.1"/>
    </source>
</evidence>
<dbReference type="PANTHER" id="PTHR23501">
    <property type="entry name" value="MAJOR FACILITATOR SUPERFAMILY"/>
    <property type="match status" value="1"/>
</dbReference>
<sequence length="568" mass="61547">KPTLTSSESNIPSTMDTLSMKETDPDTEKHPSQDIETTPSQDVETNPSPEDEDNDPQYLSTKVLLSLMLALGLSMFMASLDQTVVSVAIPTIAAEFHSLQDVSWIGAAYFLTWTAFQGVYGKCSSIFGYKIMILFALFFFLVGSLICALANSMVMLIVGRAIAGIGGAGIQSLTQIIITVVCPVRRRGMYQGLAGLFYMIGTAIGPLIGGAFTDHLGWRWAFYINLPLGAVSALAVVLVLRNQPAPGTTWKERFSRVDYLGLVLLLAWVIILLLPLSWGGSTYPWNSPIIIVLFCLFAVLLALFLWVQWRIAKEPLMPLSVFIVHRNPVLIFMANLCMGMCLTGFIYYVPIIYQEGMGDSATTSGVKFIPYMVSTIVMAIITGILISVTLRYRPFAAMGPFIASIGTGLVTTWTLSTSTGMQVGCLILSGAGTGAFVVSALFSAQAPTKKEDLPVTTSLVSFFRSLGGVIGVALFGTIFNNTLPKLITQAIPNIDPASMTAILEGDKTVMSTYDQATQLLIRQASMEALKPVFYTTTALFCLAGLLVLATAHVPLSKEDFKKLKETKD</sequence>
<evidence type="ECO:0000259" key="8">
    <source>
        <dbReference type="PROSITE" id="PS50850"/>
    </source>
</evidence>
<dbReference type="InterPro" id="IPR011701">
    <property type="entry name" value="MFS"/>
</dbReference>
<feature type="transmembrane region" description="Helical" evidence="7">
    <location>
        <begin position="368"/>
        <end position="388"/>
    </location>
</feature>
<comment type="subcellular location">
    <subcellularLocation>
        <location evidence="1">Endomembrane system</location>
        <topology evidence="1">Multi-pass membrane protein</topology>
    </subcellularLocation>
</comment>
<feature type="compositionally biased region" description="Basic and acidic residues" evidence="6">
    <location>
        <begin position="19"/>
        <end position="33"/>
    </location>
</feature>
<keyword evidence="2" id="KW-0813">Transport</keyword>
<feature type="transmembrane region" description="Helical" evidence="7">
    <location>
        <begin position="102"/>
        <end position="120"/>
    </location>
</feature>
<protein>
    <recommendedName>
        <fullName evidence="8">Major facilitator superfamily (MFS) profile domain-containing protein</fullName>
    </recommendedName>
</protein>
<keyword evidence="10" id="KW-1185">Reference proteome</keyword>
<feature type="transmembrane region" description="Helical" evidence="7">
    <location>
        <begin position="328"/>
        <end position="348"/>
    </location>
</feature>
<dbReference type="EMBL" id="JAEPRA010000006">
    <property type="protein sequence ID" value="KAG2184091.1"/>
    <property type="molecule type" value="Genomic_DNA"/>
</dbReference>
<evidence type="ECO:0000256" key="6">
    <source>
        <dbReference type="SAM" id="MobiDB-lite"/>
    </source>
</evidence>
<feature type="compositionally biased region" description="Polar residues" evidence="6">
    <location>
        <begin position="34"/>
        <end position="48"/>
    </location>
</feature>
<feature type="region of interest" description="Disordered" evidence="6">
    <location>
        <begin position="1"/>
        <end position="56"/>
    </location>
</feature>
<keyword evidence="4 7" id="KW-1133">Transmembrane helix</keyword>
<gene>
    <name evidence="9" type="ORF">INT44_009106</name>
</gene>
<evidence type="ECO:0000256" key="4">
    <source>
        <dbReference type="ARBA" id="ARBA00022989"/>
    </source>
</evidence>
<dbReference type="OrthoDB" id="10021397at2759"/>
<dbReference type="GO" id="GO:0022857">
    <property type="term" value="F:transmembrane transporter activity"/>
    <property type="evidence" value="ECO:0007669"/>
    <property type="project" value="InterPro"/>
</dbReference>
<organism evidence="9 10">
    <name type="scientific">Umbelopsis vinacea</name>
    <dbReference type="NCBI Taxonomy" id="44442"/>
    <lineage>
        <taxon>Eukaryota</taxon>
        <taxon>Fungi</taxon>
        <taxon>Fungi incertae sedis</taxon>
        <taxon>Mucoromycota</taxon>
        <taxon>Mucoromycotina</taxon>
        <taxon>Umbelopsidomycetes</taxon>
        <taxon>Umbelopsidales</taxon>
        <taxon>Umbelopsidaceae</taxon>
        <taxon>Umbelopsis</taxon>
    </lineage>
</organism>
<accession>A0A8H7Q1J3</accession>
<evidence type="ECO:0000256" key="5">
    <source>
        <dbReference type="ARBA" id="ARBA00023136"/>
    </source>
</evidence>
<feature type="transmembrane region" description="Helical" evidence="7">
    <location>
        <begin position="285"/>
        <end position="307"/>
    </location>
</feature>
<evidence type="ECO:0000256" key="2">
    <source>
        <dbReference type="ARBA" id="ARBA00022448"/>
    </source>
</evidence>
<feature type="transmembrane region" description="Helical" evidence="7">
    <location>
        <begin position="218"/>
        <end position="239"/>
    </location>
</feature>
<evidence type="ECO:0000313" key="10">
    <source>
        <dbReference type="Proteomes" id="UP000612746"/>
    </source>
</evidence>
<dbReference type="Proteomes" id="UP000612746">
    <property type="component" value="Unassembled WGS sequence"/>
</dbReference>
<evidence type="ECO:0000256" key="3">
    <source>
        <dbReference type="ARBA" id="ARBA00022692"/>
    </source>
</evidence>
<evidence type="ECO:0000256" key="7">
    <source>
        <dbReference type="SAM" id="Phobius"/>
    </source>
</evidence>
<dbReference type="InterPro" id="IPR036259">
    <property type="entry name" value="MFS_trans_sf"/>
</dbReference>
<evidence type="ECO:0000256" key="1">
    <source>
        <dbReference type="ARBA" id="ARBA00004127"/>
    </source>
</evidence>